<accession>A0A0F9SLD7</accession>
<dbReference type="AlphaFoldDB" id="A0A0F9SLD7"/>
<sequence>MIGTIICWLKKEHKWGAWVMINHRYYQRWCLRCTKWETDMEKPE</sequence>
<gene>
    <name evidence="1" type="ORF">LCGC14_0437260</name>
</gene>
<reference evidence="1" key="1">
    <citation type="journal article" date="2015" name="Nature">
        <title>Complex archaea that bridge the gap between prokaryotes and eukaryotes.</title>
        <authorList>
            <person name="Spang A."/>
            <person name="Saw J.H."/>
            <person name="Jorgensen S.L."/>
            <person name="Zaremba-Niedzwiedzka K."/>
            <person name="Martijn J."/>
            <person name="Lind A.E."/>
            <person name="van Eijk R."/>
            <person name="Schleper C."/>
            <person name="Guy L."/>
            <person name="Ettema T.J."/>
        </authorList>
    </citation>
    <scope>NUCLEOTIDE SEQUENCE</scope>
</reference>
<name>A0A0F9SLD7_9ZZZZ</name>
<dbReference type="EMBL" id="LAZR01000418">
    <property type="protein sequence ID" value="KKN69780.1"/>
    <property type="molecule type" value="Genomic_DNA"/>
</dbReference>
<evidence type="ECO:0000313" key="1">
    <source>
        <dbReference type="EMBL" id="KKN69780.1"/>
    </source>
</evidence>
<protein>
    <submittedName>
        <fullName evidence="1">Uncharacterized protein</fullName>
    </submittedName>
</protein>
<proteinExistence type="predicted"/>
<comment type="caution">
    <text evidence="1">The sequence shown here is derived from an EMBL/GenBank/DDBJ whole genome shotgun (WGS) entry which is preliminary data.</text>
</comment>
<organism evidence="1">
    <name type="scientific">marine sediment metagenome</name>
    <dbReference type="NCBI Taxonomy" id="412755"/>
    <lineage>
        <taxon>unclassified sequences</taxon>
        <taxon>metagenomes</taxon>
        <taxon>ecological metagenomes</taxon>
    </lineage>
</organism>